<name>A0A1G8C5F1_9PSED</name>
<evidence type="ECO:0000313" key="2">
    <source>
        <dbReference type="EMBL" id="SDH40140.1"/>
    </source>
</evidence>
<dbReference type="STRING" id="428992.SAMN05216272_101380"/>
<keyword evidence="3" id="KW-1185">Reference proteome</keyword>
<dbReference type="EMBL" id="FNDS01000001">
    <property type="protein sequence ID" value="SDH40140.1"/>
    <property type="molecule type" value="Genomic_DNA"/>
</dbReference>
<organism evidence="2 3">
    <name type="scientific">Pseudomonas panipatensis</name>
    <dbReference type="NCBI Taxonomy" id="428992"/>
    <lineage>
        <taxon>Bacteria</taxon>
        <taxon>Pseudomonadati</taxon>
        <taxon>Pseudomonadota</taxon>
        <taxon>Gammaproteobacteria</taxon>
        <taxon>Pseudomonadales</taxon>
        <taxon>Pseudomonadaceae</taxon>
        <taxon>Pseudomonas</taxon>
    </lineage>
</organism>
<dbReference type="AlphaFoldDB" id="A0A1G8C5F1"/>
<dbReference type="Proteomes" id="UP000199636">
    <property type="component" value="Unassembled WGS sequence"/>
</dbReference>
<sequence length="158" mass="17474">MNLPAEHLPALPQPRPSLARLAGQPPREEPQSLVMAVELGMLAQRWRHCWPGLRLTLPQGGTWPLHTWPDALHEALDRLIEGAIQARESTAIALGLHLERGGLRIDVNGVDEQARGWLPAATQAARQLAAWQGGRLLWRSGSDGWKLRLSLPLSPARR</sequence>
<proteinExistence type="predicted"/>
<evidence type="ECO:0000313" key="3">
    <source>
        <dbReference type="Proteomes" id="UP000199636"/>
    </source>
</evidence>
<dbReference type="RefSeq" id="WP_090260285.1">
    <property type="nucleotide sequence ID" value="NZ_FNDS01000001.1"/>
</dbReference>
<protein>
    <submittedName>
        <fullName evidence="2">Uncharacterized protein</fullName>
    </submittedName>
</protein>
<dbReference type="OrthoDB" id="6887467at2"/>
<feature type="region of interest" description="Disordered" evidence="1">
    <location>
        <begin position="1"/>
        <end position="29"/>
    </location>
</feature>
<accession>A0A1G8C5F1</accession>
<gene>
    <name evidence="2" type="ORF">SAMN05216272_101380</name>
</gene>
<reference evidence="3" key="1">
    <citation type="submission" date="2016-10" db="EMBL/GenBank/DDBJ databases">
        <authorList>
            <person name="Varghese N."/>
            <person name="Submissions S."/>
        </authorList>
    </citation>
    <scope>NUCLEOTIDE SEQUENCE [LARGE SCALE GENOMIC DNA]</scope>
    <source>
        <strain evidence="3">CCM 7469</strain>
    </source>
</reference>
<evidence type="ECO:0000256" key="1">
    <source>
        <dbReference type="SAM" id="MobiDB-lite"/>
    </source>
</evidence>